<dbReference type="AlphaFoldDB" id="A0AAD2Q2I8"/>
<keyword evidence="2" id="KW-1185">Reference proteome</keyword>
<evidence type="ECO:0000313" key="2">
    <source>
        <dbReference type="Proteomes" id="UP001295794"/>
    </source>
</evidence>
<organism evidence="1 2">
    <name type="scientific">Mycena citricolor</name>
    <dbReference type="NCBI Taxonomy" id="2018698"/>
    <lineage>
        <taxon>Eukaryota</taxon>
        <taxon>Fungi</taxon>
        <taxon>Dikarya</taxon>
        <taxon>Basidiomycota</taxon>
        <taxon>Agaricomycotina</taxon>
        <taxon>Agaricomycetes</taxon>
        <taxon>Agaricomycetidae</taxon>
        <taxon>Agaricales</taxon>
        <taxon>Marasmiineae</taxon>
        <taxon>Mycenaceae</taxon>
        <taxon>Mycena</taxon>
    </lineage>
</organism>
<proteinExistence type="predicted"/>
<protein>
    <submittedName>
        <fullName evidence="1">Uncharacterized protein</fullName>
    </submittedName>
</protein>
<sequence>MKKVAEHNNNFYFNGKKGVCGRKRTLSEEQITEAIVKLDGKQVKRILFPNILSRTVHHSHYSIALPNPSNSQVQDALTKAGLPGFV</sequence>
<dbReference type="EMBL" id="CAVNYO010000138">
    <property type="protein sequence ID" value="CAK5268943.1"/>
    <property type="molecule type" value="Genomic_DNA"/>
</dbReference>
<comment type="caution">
    <text evidence="1">The sequence shown here is derived from an EMBL/GenBank/DDBJ whole genome shotgun (WGS) entry which is preliminary data.</text>
</comment>
<evidence type="ECO:0000313" key="1">
    <source>
        <dbReference type="EMBL" id="CAK5268943.1"/>
    </source>
</evidence>
<name>A0AAD2Q2I8_9AGAR</name>
<gene>
    <name evidence="1" type="ORF">MYCIT1_LOCUS12309</name>
</gene>
<reference evidence="1" key="1">
    <citation type="submission" date="2023-11" db="EMBL/GenBank/DDBJ databases">
        <authorList>
            <person name="De Vega J J."/>
            <person name="De Vega J J."/>
        </authorList>
    </citation>
    <scope>NUCLEOTIDE SEQUENCE</scope>
</reference>
<accession>A0AAD2Q2I8</accession>
<dbReference type="Proteomes" id="UP001295794">
    <property type="component" value="Unassembled WGS sequence"/>
</dbReference>